<dbReference type="AlphaFoldDB" id="A0A061S7L3"/>
<dbReference type="EMBL" id="GBEZ01006377">
    <property type="protein sequence ID" value="JAC79019.1"/>
    <property type="molecule type" value="Transcribed_RNA"/>
</dbReference>
<protein>
    <submittedName>
        <fullName evidence="1">Uncharacterized protein</fullName>
    </submittedName>
</protein>
<gene>
    <name evidence="1" type="ORF">TSPGSL018_13764</name>
</gene>
<evidence type="ECO:0000313" key="1">
    <source>
        <dbReference type="EMBL" id="JAC79019.1"/>
    </source>
</evidence>
<proteinExistence type="predicted"/>
<name>A0A061S7L3_9CHLO</name>
<reference evidence="1" key="1">
    <citation type="submission" date="2014-05" db="EMBL/GenBank/DDBJ databases">
        <title>The transcriptome of the halophilic microalga Tetraselmis sp. GSL018 isolated from the Great Salt Lake, Utah.</title>
        <authorList>
            <person name="Jinkerson R.E."/>
            <person name="D'Adamo S."/>
            <person name="Posewitz M.C."/>
        </authorList>
    </citation>
    <scope>NUCLEOTIDE SEQUENCE</scope>
    <source>
        <strain evidence="1">GSL018</strain>
    </source>
</reference>
<sequence>ELNFSGCLSKHCPGMSTYAQTDRSGKECKQEAPDPVVDSLKTISTRNQWSLLSTLVKKLNKRIATPMTVKEVAKHLLLVPSEVLRKNGVWVHSFGSKYEPIVCVNPAYGRVNSSEEDIPACSCKGIDRDSNVYFSSQAYNAGRHACTASLHIASCSQWTPPSTGHLHSWRRGYA</sequence>
<feature type="non-terminal residue" evidence="1">
    <location>
        <position position="1"/>
    </location>
</feature>
<organism evidence="1">
    <name type="scientific">Tetraselmis sp. GSL018</name>
    <dbReference type="NCBI Taxonomy" id="582737"/>
    <lineage>
        <taxon>Eukaryota</taxon>
        <taxon>Viridiplantae</taxon>
        <taxon>Chlorophyta</taxon>
        <taxon>core chlorophytes</taxon>
        <taxon>Chlorodendrophyceae</taxon>
        <taxon>Chlorodendrales</taxon>
        <taxon>Chlorodendraceae</taxon>
        <taxon>Tetraselmis</taxon>
    </lineage>
</organism>
<accession>A0A061S7L3</accession>